<proteinExistence type="predicted"/>
<dbReference type="Pfam" id="PF00583">
    <property type="entry name" value="Acetyltransf_1"/>
    <property type="match status" value="1"/>
</dbReference>
<organism evidence="4">
    <name type="scientific">mine drainage metagenome</name>
    <dbReference type="NCBI Taxonomy" id="410659"/>
    <lineage>
        <taxon>unclassified sequences</taxon>
        <taxon>metagenomes</taxon>
        <taxon>ecological metagenomes</taxon>
    </lineage>
</organism>
<name>A0A1J5S9B2_9ZZZZ</name>
<comment type="caution">
    <text evidence="4">The sequence shown here is derived from an EMBL/GenBank/DDBJ whole genome shotgun (WGS) entry which is preliminary data.</text>
</comment>
<dbReference type="SUPFAM" id="SSF55729">
    <property type="entry name" value="Acyl-CoA N-acyltransferases (Nat)"/>
    <property type="match status" value="1"/>
</dbReference>
<dbReference type="AlphaFoldDB" id="A0A1J5S9B2"/>
<protein>
    <submittedName>
        <fullName evidence="4">Acetyltransferase (GNAT) family protein</fullName>
    </submittedName>
</protein>
<evidence type="ECO:0000313" key="4">
    <source>
        <dbReference type="EMBL" id="OIR00640.1"/>
    </source>
</evidence>
<accession>A0A1J5S9B2</accession>
<gene>
    <name evidence="4" type="ORF">GALL_173310</name>
</gene>
<dbReference type="GO" id="GO:0016747">
    <property type="term" value="F:acyltransferase activity, transferring groups other than amino-acyl groups"/>
    <property type="evidence" value="ECO:0007669"/>
    <property type="project" value="InterPro"/>
</dbReference>
<dbReference type="InterPro" id="IPR000182">
    <property type="entry name" value="GNAT_dom"/>
</dbReference>
<dbReference type="InterPro" id="IPR016181">
    <property type="entry name" value="Acyl_CoA_acyltransferase"/>
</dbReference>
<evidence type="ECO:0000256" key="2">
    <source>
        <dbReference type="ARBA" id="ARBA00023315"/>
    </source>
</evidence>
<dbReference type="EMBL" id="MLJW01000093">
    <property type="protein sequence ID" value="OIR00640.1"/>
    <property type="molecule type" value="Genomic_DNA"/>
</dbReference>
<dbReference type="PANTHER" id="PTHR43877">
    <property type="entry name" value="AMINOALKYLPHOSPHONATE N-ACETYLTRANSFERASE-RELATED-RELATED"/>
    <property type="match status" value="1"/>
</dbReference>
<dbReference type="CDD" id="cd04301">
    <property type="entry name" value="NAT_SF"/>
    <property type="match status" value="1"/>
</dbReference>
<sequence length="162" mass="18032">MQNVVVRNIEPNDNAALASIIRRSLEEFNAAKYGTVYFDKATDHLYELFSSTPNSIYFVAELNGTIIGGAGIFPTANLPEGYCELVKMYLSKDARGLGLGRMMISKCLEAAKEMGFTKVYLESMPELSRAIQVYEKFGFKYLKGSLGNSGHTGCDIWMEKEL</sequence>
<reference evidence="4" key="1">
    <citation type="submission" date="2016-10" db="EMBL/GenBank/DDBJ databases">
        <title>Sequence of Gallionella enrichment culture.</title>
        <authorList>
            <person name="Poehlein A."/>
            <person name="Muehling M."/>
            <person name="Daniel R."/>
        </authorList>
    </citation>
    <scope>NUCLEOTIDE SEQUENCE</scope>
</reference>
<keyword evidence="2" id="KW-0012">Acyltransferase</keyword>
<evidence type="ECO:0000256" key="1">
    <source>
        <dbReference type="ARBA" id="ARBA00022679"/>
    </source>
</evidence>
<feature type="domain" description="N-acetyltransferase" evidence="3">
    <location>
        <begin position="4"/>
        <end position="162"/>
    </location>
</feature>
<evidence type="ECO:0000259" key="3">
    <source>
        <dbReference type="PROSITE" id="PS51186"/>
    </source>
</evidence>
<dbReference type="PROSITE" id="PS51186">
    <property type="entry name" value="GNAT"/>
    <property type="match status" value="1"/>
</dbReference>
<dbReference type="InterPro" id="IPR050832">
    <property type="entry name" value="Bact_Acetyltransf"/>
</dbReference>
<keyword evidence="1 4" id="KW-0808">Transferase</keyword>
<dbReference type="Gene3D" id="3.40.630.30">
    <property type="match status" value="1"/>
</dbReference>